<evidence type="ECO:0000256" key="7">
    <source>
        <dbReference type="ARBA" id="ARBA00033367"/>
    </source>
</evidence>
<dbReference type="OrthoDB" id="9759709at2"/>
<dbReference type="AlphaFoldDB" id="A0A1H9USD7"/>
<name>A0A1H9USD7_9BACI</name>
<organism evidence="12 13">
    <name type="scientific">Gracilibacillus ureilyticus</name>
    <dbReference type="NCBI Taxonomy" id="531814"/>
    <lineage>
        <taxon>Bacteria</taxon>
        <taxon>Bacillati</taxon>
        <taxon>Bacillota</taxon>
        <taxon>Bacilli</taxon>
        <taxon>Bacillales</taxon>
        <taxon>Bacillaceae</taxon>
        <taxon>Gracilibacillus</taxon>
    </lineage>
</organism>
<proteinExistence type="inferred from homology"/>
<evidence type="ECO:0000259" key="11">
    <source>
        <dbReference type="Pfam" id="PF08244"/>
    </source>
</evidence>
<dbReference type="GO" id="GO:0004564">
    <property type="term" value="F:beta-fructofuranosidase activity"/>
    <property type="evidence" value="ECO:0007669"/>
    <property type="project" value="UniProtKB-EC"/>
</dbReference>
<dbReference type="SUPFAM" id="SSF49899">
    <property type="entry name" value="Concanavalin A-like lectins/glucanases"/>
    <property type="match status" value="1"/>
</dbReference>
<evidence type="ECO:0000256" key="9">
    <source>
        <dbReference type="RuleBase" id="RU365015"/>
    </source>
</evidence>
<dbReference type="InterPro" id="IPR001362">
    <property type="entry name" value="Glyco_hydro_32"/>
</dbReference>
<dbReference type="EMBL" id="FOGL01000019">
    <property type="protein sequence ID" value="SES12044.1"/>
    <property type="molecule type" value="Genomic_DNA"/>
</dbReference>
<dbReference type="NCBIfam" id="TIGR01322">
    <property type="entry name" value="scrB_fam"/>
    <property type="match status" value="1"/>
</dbReference>
<dbReference type="Gene3D" id="2.115.10.20">
    <property type="entry name" value="Glycosyl hydrolase domain, family 43"/>
    <property type="match status" value="1"/>
</dbReference>
<dbReference type="UniPathway" id="UPA00238"/>
<dbReference type="SMART" id="SM00640">
    <property type="entry name" value="Glyco_32"/>
    <property type="match status" value="1"/>
</dbReference>
<evidence type="ECO:0000256" key="3">
    <source>
        <dbReference type="ARBA" id="ARBA00012758"/>
    </source>
</evidence>
<sequence length="464" mass="53456">MSLDQQLRKKALDHVNKLGTIVEKDPYYPKYHIAPPVGLLNDPNGWIQWNGTYHLFYQWMPFKTGHGAKFWGHVSSKDLIHWKDEPIALTPGDWFDKDGCYSGSAISFRDELLLYYTGNVKHNNIREAYQCLAVSKDGKHFEKKGVQIEVPKGYTAHFRDPKVWQEDDQFYMVIGAQTEKEEGSVVWFSSRDLMEWRFGGTLASGFGYMWECPDFFTIDGTDILLFSPQGLSASGIHYRNTHQTGYIAGKWDKKANSFTHGQFIELDKGFEFYAPQTTIDNLGRRLLFGWMGVPDQDEQLQPTVKNGWLHQLTVPRELAFRDGQIFQKPVEELKQLRKQQLYQLELEKQSVITRDIPKASELKLEVQTHYDIEIQLFGYLTLSYNAQTQHIRLVRPKLDGSGSEERAAVAKEIKEIRCLIDHSSVEIFINDGEIVFTSRMFANPSINSIDIKAIGKLTVWELAL</sequence>
<keyword evidence="13" id="KW-1185">Reference proteome</keyword>
<dbReference type="Gene3D" id="2.60.120.560">
    <property type="entry name" value="Exo-inulinase, domain 1"/>
    <property type="match status" value="1"/>
</dbReference>
<evidence type="ECO:0000313" key="12">
    <source>
        <dbReference type="EMBL" id="SES12044.1"/>
    </source>
</evidence>
<reference evidence="12 13" key="1">
    <citation type="submission" date="2016-10" db="EMBL/GenBank/DDBJ databases">
        <authorList>
            <person name="de Groot N.N."/>
        </authorList>
    </citation>
    <scope>NUCLEOTIDE SEQUENCE [LARGE SCALE GENOMIC DNA]</scope>
    <source>
        <strain evidence="12 13">CGMCC 1.7727</strain>
    </source>
</reference>
<dbReference type="PANTHER" id="PTHR43101">
    <property type="entry name" value="BETA-FRUCTOSIDASE"/>
    <property type="match status" value="1"/>
</dbReference>
<evidence type="ECO:0000256" key="5">
    <source>
        <dbReference type="ARBA" id="ARBA00022801"/>
    </source>
</evidence>
<dbReference type="InterPro" id="IPR018053">
    <property type="entry name" value="Glyco_hydro_32_AS"/>
</dbReference>
<dbReference type="GO" id="GO:0005985">
    <property type="term" value="P:sucrose metabolic process"/>
    <property type="evidence" value="ECO:0007669"/>
    <property type="project" value="UniProtKB-UniPathway"/>
</dbReference>
<dbReference type="InterPro" id="IPR013189">
    <property type="entry name" value="Glyco_hydro_32_C"/>
</dbReference>
<keyword evidence="5 8" id="KW-0378">Hydrolase</keyword>
<evidence type="ECO:0000256" key="6">
    <source>
        <dbReference type="ARBA" id="ARBA00023295"/>
    </source>
</evidence>
<comment type="pathway">
    <text evidence="1 9">Glycan biosynthesis; sucrose metabolism.</text>
</comment>
<dbReference type="InterPro" id="IPR006232">
    <property type="entry name" value="Suc6P_hydrolase"/>
</dbReference>
<dbReference type="EC" id="3.2.1.26" evidence="3 8"/>
<comment type="catalytic activity">
    <reaction evidence="8">
        <text>Hydrolysis of terminal non-reducing beta-D-fructofuranoside residues in beta-D-fructofuranosides.</text>
        <dbReference type="EC" id="3.2.1.26"/>
    </reaction>
</comment>
<dbReference type="PANTHER" id="PTHR43101:SF1">
    <property type="entry name" value="BETA-FRUCTOSIDASE"/>
    <property type="match status" value="1"/>
</dbReference>
<dbReference type="GO" id="GO:0005737">
    <property type="term" value="C:cytoplasm"/>
    <property type="evidence" value="ECO:0007669"/>
    <property type="project" value="UniProtKB-SubCell"/>
</dbReference>
<evidence type="ECO:0000256" key="8">
    <source>
        <dbReference type="RuleBase" id="RU362110"/>
    </source>
</evidence>
<keyword evidence="6 8" id="KW-0326">Glycosidase</keyword>
<dbReference type="STRING" id="531814.SAMN04487944_1197"/>
<dbReference type="RefSeq" id="WP_089743142.1">
    <property type="nucleotide sequence ID" value="NZ_FOGL01000019.1"/>
</dbReference>
<dbReference type="Pfam" id="PF08244">
    <property type="entry name" value="Glyco_hydro_32C"/>
    <property type="match status" value="1"/>
</dbReference>
<evidence type="ECO:0000313" key="13">
    <source>
        <dbReference type="Proteomes" id="UP000199687"/>
    </source>
</evidence>
<dbReference type="InterPro" id="IPR023296">
    <property type="entry name" value="Glyco_hydro_beta-prop_sf"/>
</dbReference>
<dbReference type="InterPro" id="IPR013320">
    <property type="entry name" value="ConA-like_dom_sf"/>
</dbReference>
<evidence type="ECO:0000256" key="2">
    <source>
        <dbReference type="ARBA" id="ARBA00009902"/>
    </source>
</evidence>
<dbReference type="CDD" id="cd18623">
    <property type="entry name" value="GH32_ScrB-like"/>
    <property type="match status" value="1"/>
</dbReference>
<comment type="similarity">
    <text evidence="2 8">Belongs to the glycosyl hydrolase 32 family.</text>
</comment>
<dbReference type="Pfam" id="PF00251">
    <property type="entry name" value="Glyco_hydro_32N"/>
    <property type="match status" value="1"/>
</dbReference>
<evidence type="ECO:0000259" key="10">
    <source>
        <dbReference type="Pfam" id="PF00251"/>
    </source>
</evidence>
<dbReference type="SUPFAM" id="SSF75005">
    <property type="entry name" value="Arabinanase/levansucrase/invertase"/>
    <property type="match status" value="1"/>
</dbReference>
<protein>
    <recommendedName>
        <fullName evidence="4 8">Sucrose-6-phosphate hydrolase</fullName>
        <ecNumber evidence="3 8">3.2.1.26</ecNumber>
    </recommendedName>
    <alternativeName>
        <fullName evidence="7 9">Invertase</fullName>
    </alternativeName>
</protein>
<comment type="subcellular location">
    <subcellularLocation>
        <location evidence="9">Cytoplasm</location>
    </subcellularLocation>
</comment>
<keyword evidence="9" id="KW-0119">Carbohydrate metabolism</keyword>
<evidence type="ECO:0000256" key="1">
    <source>
        <dbReference type="ARBA" id="ARBA00004914"/>
    </source>
</evidence>
<gene>
    <name evidence="12" type="ORF">SAMN04487944_1197</name>
</gene>
<comment type="function">
    <text evidence="9">Enables the bacterium to metabolize sucrose as a sole carbon source.</text>
</comment>
<keyword evidence="9" id="KW-0963">Cytoplasm</keyword>
<feature type="domain" description="Glycosyl hydrolase family 32 N-terminal" evidence="10">
    <location>
        <begin position="32"/>
        <end position="329"/>
    </location>
</feature>
<dbReference type="InterPro" id="IPR051214">
    <property type="entry name" value="GH32_Enzymes"/>
</dbReference>
<dbReference type="Proteomes" id="UP000199687">
    <property type="component" value="Unassembled WGS sequence"/>
</dbReference>
<evidence type="ECO:0000256" key="4">
    <source>
        <dbReference type="ARBA" id="ARBA00019623"/>
    </source>
</evidence>
<accession>A0A1H9USD7</accession>
<dbReference type="PROSITE" id="PS00609">
    <property type="entry name" value="GLYCOSYL_HYDROL_F32"/>
    <property type="match status" value="1"/>
</dbReference>
<dbReference type="InterPro" id="IPR013148">
    <property type="entry name" value="Glyco_hydro_32_N"/>
</dbReference>
<feature type="domain" description="Glycosyl hydrolase family 32 C-terminal" evidence="11">
    <location>
        <begin position="359"/>
        <end position="455"/>
    </location>
</feature>